<protein>
    <recommendedName>
        <fullName evidence="3">Regulatory protein SoxS</fullName>
    </recommendedName>
</protein>
<dbReference type="SUPFAM" id="SSF52833">
    <property type="entry name" value="Thioredoxin-like"/>
    <property type="match status" value="1"/>
</dbReference>
<dbReference type="RefSeq" id="WP_327345680.1">
    <property type="nucleotide sequence ID" value="NZ_FNUZ01000001.1"/>
</dbReference>
<accession>A0A1H5SMT5</accession>
<evidence type="ECO:0000313" key="1">
    <source>
        <dbReference type="EMBL" id="SEF51750.1"/>
    </source>
</evidence>
<gene>
    <name evidence="1" type="ORF">SAMN04488045_0295</name>
</gene>
<evidence type="ECO:0008006" key="3">
    <source>
        <dbReference type="Google" id="ProtNLM"/>
    </source>
</evidence>
<proteinExistence type="predicted"/>
<organism evidence="1 2">
    <name type="scientific">Thalassococcus halodurans</name>
    <dbReference type="NCBI Taxonomy" id="373675"/>
    <lineage>
        <taxon>Bacteria</taxon>
        <taxon>Pseudomonadati</taxon>
        <taxon>Pseudomonadota</taxon>
        <taxon>Alphaproteobacteria</taxon>
        <taxon>Rhodobacterales</taxon>
        <taxon>Roseobacteraceae</taxon>
        <taxon>Thalassococcus</taxon>
    </lineage>
</organism>
<dbReference type="AlphaFoldDB" id="A0A1H5SMT5"/>
<name>A0A1H5SMT5_9RHOB</name>
<dbReference type="EMBL" id="FNUZ01000001">
    <property type="protein sequence ID" value="SEF51750.1"/>
    <property type="molecule type" value="Genomic_DNA"/>
</dbReference>
<keyword evidence="2" id="KW-1185">Reference proteome</keyword>
<sequence>MKMMRDIALRAVLGVASVIGLAQTGMADTRLIMVEEPGCAYCAAWLDEIGPVYPNTDEGRFAPLLRADLSDGPPEGVSYARKVVYTPTFVLIDDGKEIARLEGYPGENFFWPMLQEMLVASPEFKPSGS</sequence>
<dbReference type="Gene3D" id="3.40.30.10">
    <property type="entry name" value="Glutaredoxin"/>
    <property type="match status" value="1"/>
</dbReference>
<evidence type="ECO:0000313" key="2">
    <source>
        <dbReference type="Proteomes" id="UP000236752"/>
    </source>
</evidence>
<dbReference type="Proteomes" id="UP000236752">
    <property type="component" value="Unassembled WGS sequence"/>
</dbReference>
<reference evidence="1 2" key="1">
    <citation type="submission" date="2016-10" db="EMBL/GenBank/DDBJ databases">
        <authorList>
            <person name="de Groot N.N."/>
        </authorList>
    </citation>
    <scope>NUCLEOTIDE SEQUENCE [LARGE SCALE GENOMIC DNA]</scope>
    <source>
        <strain evidence="1 2">DSM 26915</strain>
    </source>
</reference>
<dbReference type="InterPro" id="IPR036249">
    <property type="entry name" value="Thioredoxin-like_sf"/>
</dbReference>